<keyword evidence="1" id="KW-0812">Transmembrane</keyword>
<sequence length="150" mass="16010">MGPAELIGPLEVSPAWYVAACFVLLLVLGNFFAPLFRAAAGATPSAGPRIPIPVRSTYLSRISAVESDLSAEAADVRESAQELATIVREFAHDAWGVKAEHLTYRDAAVAGLDDLADCLLGLYEAEFAEAEPTGLQPQIAEARKLVARWS</sequence>
<proteinExistence type="predicted"/>
<dbReference type="Proteomes" id="UP000031488">
    <property type="component" value="Unassembled WGS sequence"/>
</dbReference>
<dbReference type="RefSeq" id="WP_039209775.1">
    <property type="nucleotide sequence ID" value="NZ_JBCLTJ010000005.1"/>
</dbReference>
<keyword evidence="1" id="KW-0472">Membrane</keyword>
<reference evidence="2 3" key="1">
    <citation type="submission" date="2014-11" db="EMBL/GenBank/DDBJ databases">
        <title>Draft Genome Sequence of Brevibacterium linens AE038-8.</title>
        <authorList>
            <person name="Maizel D."/>
            <person name="Utturkar S.M."/>
            <person name="Brown S.D."/>
            <person name="Ferrero M."/>
            <person name="Rosen B.P."/>
        </authorList>
    </citation>
    <scope>NUCLEOTIDE SEQUENCE [LARGE SCALE GENOMIC DNA]</scope>
    <source>
        <strain evidence="2 3">AE038-8</strain>
    </source>
</reference>
<evidence type="ECO:0000256" key="1">
    <source>
        <dbReference type="SAM" id="Phobius"/>
    </source>
</evidence>
<protein>
    <recommendedName>
        <fullName evidence="4">DUF4129 domain-containing protein</fullName>
    </recommendedName>
</protein>
<dbReference type="PATRIC" id="fig|1703.6.peg.1907"/>
<gene>
    <name evidence="2" type="ORF">AE0388_2016</name>
</gene>
<keyword evidence="3" id="KW-1185">Reference proteome</keyword>
<accession>A0A0B9A165</accession>
<feature type="transmembrane region" description="Helical" evidence="1">
    <location>
        <begin position="15"/>
        <end position="36"/>
    </location>
</feature>
<evidence type="ECO:0000313" key="3">
    <source>
        <dbReference type="Proteomes" id="UP000031488"/>
    </source>
</evidence>
<keyword evidence="1" id="KW-1133">Transmembrane helix</keyword>
<dbReference type="AlphaFoldDB" id="A0A0B9A165"/>
<dbReference type="EMBL" id="JTJZ01000019">
    <property type="protein sequence ID" value="KHS52366.1"/>
    <property type="molecule type" value="Genomic_DNA"/>
</dbReference>
<name>A0A0B9A165_BRELN</name>
<dbReference type="OrthoDB" id="4807179at2"/>
<organism evidence="2 3">
    <name type="scientific">Brevibacterium linens</name>
    <dbReference type="NCBI Taxonomy" id="1703"/>
    <lineage>
        <taxon>Bacteria</taxon>
        <taxon>Bacillati</taxon>
        <taxon>Actinomycetota</taxon>
        <taxon>Actinomycetes</taxon>
        <taxon>Micrococcales</taxon>
        <taxon>Brevibacteriaceae</taxon>
        <taxon>Brevibacterium</taxon>
    </lineage>
</organism>
<evidence type="ECO:0000313" key="2">
    <source>
        <dbReference type="EMBL" id="KHS52366.1"/>
    </source>
</evidence>
<evidence type="ECO:0008006" key="4">
    <source>
        <dbReference type="Google" id="ProtNLM"/>
    </source>
</evidence>
<comment type="caution">
    <text evidence="2">The sequence shown here is derived from an EMBL/GenBank/DDBJ whole genome shotgun (WGS) entry which is preliminary data.</text>
</comment>